<proteinExistence type="inferred from homology"/>
<evidence type="ECO:0000313" key="4">
    <source>
        <dbReference type="EMBL" id="OGM90114.1"/>
    </source>
</evidence>
<comment type="caution">
    <text evidence="4">The sequence shown here is derived from an EMBL/GenBank/DDBJ whole genome shotgun (WGS) entry which is preliminary data.</text>
</comment>
<organism evidence="4 5">
    <name type="scientific">Candidatus Wolfebacteria bacterium RBG_13_41_7</name>
    <dbReference type="NCBI Taxonomy" id="1802554"/>
    <lineage>
        <taxon>Bacteria</taxon>
        <taxon>Candidatus Wolfeibacteriota</taxon>
    </lineage>
</organism>
<dbReference type="Pfam" id="PF03816">
    <property type="entry name" value="LytR_cpsA_psr"/>
    <property type="match status" value="1"/>
</dbReference>
<gene>
    <name evidence="4" type="ORF">A3J77_01345</name>
</gene>
<dbReference type="Proteomes" id="UP000182002">
    <property type="component" value="Unassembled WGS sequence"/>
</dbReference>
<protein>
    <recommendedName>
        <fullName evidence="6">Cell envelope-related transcriptional attenuator domain-containing protein</fullName>
    </recommendedName>
</protein>
<sequence length="399" mass="44449">MGGKNHEGGYLTDTIILASLEPSTEKVALISIPRDLTVPVEDMGWRKINNINAFAEVANPGSGGMAVSQAISDILEIPIDYYVRLDFEGFINIIDELGGLEIEVENTLDDYSYPVMGKEDAYPYESRFEHLHIEKGWQTMDGDLALKYVRSRHAVGVEGSDFARARRQQLLLSAIKDEVLSMHVIFKPTMISKVIDQVEEHVATNFKIWELVKLWGMFKNIKKENVINKVLNNDANGLLVQSITDDGAYILIPKSGDFSEIKYMVNTVFQQAPLDAKTQVVGEMATIEVRNGTWINGLASKMAVDLEKLGFLVVRIGNSSRQNFQKSVIYDLTSGEKTKSLAILKDITKANVALSVPDWLQEDITVEIEHEKNPVRPDFILVLGQDADSTQSGKENAAN</sequence>
<feature type="domain" description="LytR/CpsA/Psr regulator C-terminal" evidence="3">
    <location>
        <begin position="286"/>
        <end position="341"/>
    </location>
</feature>
<evidence type="ECO:0000256" key="1">
    <source>
        <dbReference type="ARBA" id="ARBA00006068"/>
    </source>
</evidence>
<evidence type="ECO:0008006" key="6">
    <source>
        <dbReference type="Google" id="ProtNLM"/>
    </source>
</evidence>
<dbReference type="InterPro" id="IPR027381">
    <property type="entry name" value="LytR/CpsA/Psr_C"/>
</dbReference>
<dbReference type="InterPro" id="IPR050922">
    <property type="entry name" value="LytR/CpsA/Psr_CW_biosynth"/>
</dbReference>
<dbReference type="InterPro" id="IPR004474">
    <property type="entry name" value="LytR_CpsA_psr"/>
</dbReference>
<dbReference type="AlphaFoldDB" id="A0A1F8DNE2"/>
<evidence type="ECO:0000313" key="5">
    <source>
        <dbReference type="Proteomes" id="UP000182002"/>
    </source>
</evidence>
<dbReference type="Gene3D" id="3.30.70.2390">
    <property type="match status" value="1"/>
</dbReference>
<dbReference type="PANTHER" id="PTHR33392:SF6">
    <property type="entry name" value="POLYISOPRENYL-TEICHOIC ACID--PEPTIDOGLYCAN TEICHOIC ACID TRANSFERASE TAGU"/>
    <property type="match status" value="1"/>
</dbReference>
<dbReference type="NCBIfam" id="TIGR00350">
    <property type="entry name" value="lytR_cpsA_psr"/>
    <property type="match status" value="1"/>
</dbReference>
<evidence type="ECO:0000259" key="2">
    <source>
        <dbReference type="Pfam" id="PF03816"/>
    </source>
</evidence>
<comment type="similarity">
    <text evidence="1">Belongs to the LytR/CpsA/Psr (LCP) family.</text>
</comment>
<accession>A0A1F8DNE2</accession>
<dbReference type="Gene3D" id="3.40.630.190">
    <property type="entry name" value="LCP protein"/>
    <property type="match status" value="1"/>
</dbReference>
<name>A0A1F8DNE2_9BACT</name>
<reference evidence="4 5" key="1">
    <citation type="journal article" date="2016" name="Nat. Commun.">
        <title>Thousands of microbial genomes shed light on interconnected biogeochemical processes in an aquifer system.</title>
        <authorList>
            <person name="Anantharaman K."/>
            <person name="Brown C.T."/>
            <person name="Hug L.A."/>
            <person name="Sharon I."/>
            <person name="Castelle C.J."/>
            <person name="Probst A.J."/>
            <person name="Thomas B.C."/>
            <person name="Singh A."/>
            <person name="Wilkins M.J."/>
            <person name="Karaoz U."/>
            <person name="Brodie E.L."/>
            <person name="Williams K.H."/>
            <person name="Hubbard S.S."/>
            <person name="Banfield J.F."/>
        </authorList>
    </citation>
    <scope>NUCLEOTIDE SEQUENCE [LARGE SCALE GENOMIC DNA]</scope>
</reference>
<dbReference type="EMBL" id="MGIO01000010">
    <property type="protein sequence ID" value="OGM90114.1"/>
    <property type="molecule type" value="Genomic_DNA"/>
</dbReference>
<dbReference type="Pfam" id="PF13399">
    <property type="entry name" value="LytR_C"/>
    <property type="match status" value="1"/>
</dbReference>
<feature type="domain" description="Cell envelope-related transcriptional attenuator" evidence="2">
    <location>
        <begin position="12"/>
        <end position="179"/>
    </location>
</feature>
<evidence type="ECO:0000259" key="3">
    <source>
        <dbReference type="Pfam" id="PF13399"/>
    </source>
</evidence>
<dbReference type="PANTHER" id="PTHR33392">
    <property type="entry name" value="POLYISOPRENYL-TEICHOIC ACID--PEPTIDOGLYCAN TEICHOIC ACID TRANSFERASE TAGU"/>
    <property type="match status" value="1"/>
</dbReference>